<sequence length="182" mass="20973">MNLPVPSCITKGHAGHTFIEIKEAYEMKVEWLKSQKGKLVMKEKKIDDVEKTLDQITVRENSNCQKTIQDIQHQREALKREVDKYAIKLIEEVNQKTKAIKDSISEEEKKVKTNRQKVKNNSKTSEEILTTMDTSFFFKNVNIIAKSIDDDEDGVNVIHKNVPKFKPGSMSQLNIVTLFGRH</sequence>
<dbReference type="EMBL" id="CAJPWZ010002054">
    <property type="protein sequence ID" value="CAG2230209.1"/>
    <property type="molecule type" value="Genomic_DNA"/>
</dbReference>
<organism evidence="2 3">
    <name type="scientific">Mytilus edulis</name>
    <name type="common">Blue mussel</name>
    <dbReference type="NCBI Taxonomy" id="6550"/>
    <lineage>
        <taxon>Eukaryota</taxon>
        <taxon>Metazoa</taxon>
        <taxon>Spiralia</taxon>
        <taxon>Lophotrochozoa</taxon>
        <taxon>Mollusca</taxon>
        <taxon>Bivalvia</taxon>
        <taxon>Autobranchia</taxon>
        <taxon>Pteriomorphia</taxon>
        <taxon>Mytilida</taxon>
        <taxon>Mytiloidea</taxon>
        <taxon>Mytilidae</taxon>
        <taxon>Mytilinae</taxon>
        <taxon>Mytilus</taxon>
    </lineage>
</organism>
<evidence type="ECO:0000313" key="2">
    <source>
        <dbReference type="EMBL" id="CAG2230209.1"/>
    </source>
</evidence>
<keyword evidence="1" id="KW-0175">Coiled coil</keyword>
<feature type="coiled-coil region" evidence="1">
    <location>
        <begin position="61"/>
        <end position="110"/>
    </location>
</feature>
<dbReference type="Proteomes" id="UP000683360">
    <property type="component" value="Unassembled WGS sequence"/>
</dbReference>
<dbReference type="AlphaFoldDB" id="A0A8S3T8J5"/>
<reference evidence="2" key="1">
    <citation type="submission" date="2021-03" db="EMBL/GenBank/DDBJ databases">
        <authorList>
            <person name="Bekaert M."/>
        </authorList>
    </citation>
    <scope>NUCLEOTIDE SEQUENCE</scope>
</reference>
<evidence type="ECO:0000256" key="1">
    <source>
        <dbReference type="SAM" id="Coils"/>
    </source>
</evidence>
<comment type="caution">
    <text evidence="2">The sequence shown here is derived from an EMBL/GenBank/DDBJ whole genome shotgun (WGS) entry which is preliminary data.</text>
</comment>
<protein>
    <submittedName>
        <fullName evidence="2">Uncharacterized protein</fullName>
    </submittedName>
</protein>
<proteinExistence type="predicted"/>
<keyword evidence="3" id="KW-1185">Reference proteome</keyword>
<gene>
    <name evidence="2" type="ORF">MEDL_43085</name>
</gene>
<name>A0A8S3T8J5_MYTED</name>
<accession>A0A8S3T8J5</accession>
<evidence type="ECO:0000313" key="3">
    <source>
        <dbReference type="Proteomes" id="UP000683360"/>
    </source>
</evidence>